<keyword evidence="4" id="KW-1185">Reference proteome</keyword>
<dbReference type="AlphaFoldDB" id="L8HJ35"/>
<evidence type="ECO:0000256" key="1">
    <source>
        <dbReference type="SAM" id="Phobius"/>
    </source>
</evidence>
<keyword evidence="2" id="KW-0732">Signal</keyword>
<feature type="signal peptide" evidence="2">
    <location>
        <begin position="1"/>
        <end position="21"/>
    </location>
</feature>
<feature type="transmembrane region" description="Helical" evidence="1">
    <location>
        <begin position="57"/>
        <end position="74"/>
    </location>
</feature>
<gene>
    <name evidence="3" type="ORF">ACA1_027760</name>
</gene>
<reference evidence="3 4" key="1">
    <citation type="journal article" date="2013" name="Genome Biol.">
        <title>Genome of Acanthamoeba castellanii highlights extensive lateral gene transfer and early evolution of tyrosine kinase signaling.</title>
        <authorList>
            <person name="Clarke M."/>
            <person name="Lohan A.J."/>
            <person name="Liu B."/>
            <person name="Lagkouvardos I."/>
            <person name="Roy S."/>
            <person name="Zafar N."/>
            <person name="Bertelli C."/>
            <person name="Schilde C."/>
            <person name="Kianianmomeni A."/>
            <person name="Burglin T.R."/>
            <person name="Frech C."/>
            <person name="Turcotte B."/>
            <person name="Kopec K.O."/>
            <person name="Synnott J.M."/>
            <person name="Choo C."/>
            <person name="Paponov I."/>
            <person name="Finkler A."/>
            <person name="Soon Heng Tan C."/>
            <person name="Hutchins A.P."/>
            <person name="Weinmeier T."/>
            <person name="Rattei T."/>
            <person name="Chu J.S."/>
            <person name="Gimenez G."/>
            <person name="Irimia M."/>
            <person name="Rigden D.J."/>
            <person name="Fitzpatrick D.A."/>
            <person name="Lorenzo-Morales J."/>
            <person name="Bateman A."/>
            <person name="Chiu C.H."/>
            <person name="Tang P."/>
            <person name="Hegemann P."/>
            <person name="Fromm H."/>
            <person name="Raoult D."/>
            <person name="Greub G."/>
            <person name="Miranda-Saavedra D."/>
            <person name="Chen N."/>
            <person name="Nash P."/>
            <person name="Ginger M.L."/>
            <person name="Horn M."/>
            <person name="Schaap P."/>
            <person name="Caler L."/>
            <person name="Loftus B."/>
        </authorList>
    </citation>
    <scope>NUCLEOTIDE SEQUENCE [LARGE SCALE GENOMIC DNA]</scope>
    <source>
        <strain evidence="3 4">Neff</strain>
    </source>
</reference>
<sequence length="216" mass="21464">MLKTIIFVVACLCLFSAQALAQTTTTQTVEATNASVAYEGDAVGEPTVKSANATGEWVVFGLLVLDIVGFVYLFHHSGAKPGSTSTDTDKSIVYQRHDHKTSPVVVAATAAVASPVAVAAEVSPAVVAAAEVSPAVAVVAAAEVSPAVVAAAEVSPAVAVVAAEVSPVTAVIAEVSPAAAAAVVAVTTPVKTAQKVVSVSATSSAASLQSFLSFLF</sequence>
<dbReference type="EMBL" id="KB007801">
    <property type="protein sequence ID" value="ELR25599.1"/>
    <property type="molecule type" value="Genomic_DNA"/>
</dbReference>
<dbReference type="KEGG" id="acan:ACA1_027760"/>
<organism evidence="3 4">
    <name type="scientific">Acanthamoeba castellanii (strain ATCC 30010 / Neff)</name>
    <dbReference type="NCBI Taxonomy" id="1257118"/>
    <lineage>
        <taxon>Eukaryota</taxon>
        <taxon>Amoebozoa</taxon>
        <taxon>Discosea</taxon>
        <taxon>Longamoebia</taxon>
        <taxon>Centramoebida</taxon>
        <taxon>Acanthamoebidae</taxon>
        <taxon>Acanthamoeba</taxon>
    </lineage>
</organism>
<dbReference type="GeneID" id="14926663"/>
<keyword evidence="1" id="KW-0812">Transmembrane</keyword>
<dbReference type="VEuPathDB" id="AmoebaDB:ACA1_027760"/>
<dbReference type="RefSeq" id="XP_004357708.1">
    <property type="nucleotide sequence ID" value="XM_004357651.1"/>
</dbReference>
<proteinExistence type="predicted"/>
<accession>L8HJ35</accession>
<protein>
    <submittedName>
        <fullName evidence="3">Uncharacterized protein</fullName>
    </submittedName>
</protein>
<evidence type="ECO:0000313" key="4">
    <source>
        <dbReference type="Proteomes" id="UP000011083"/>
    </source>
</evidence>
<feature type="chain" id="PRO_5003990748" evidence="2">
    <location>
        <begin position="22"/>
        <end position="216"/>
    </location>
</feature>
<evidence type="ECO:0000313" key="3">
    <source>
        <dbReference type="EMBL" id="ELR25599.1"/>
    </source>
</evidence>
<dbReference type="Proteomes" id="UP000011083">
    <property type="component" value="Unassembled WGS sequence"/>
</dbReference>
<evidence type="ECO:0000256" key="2">
    <source>
        <dbReference type="SAM" id="SignalP"/>
    </source>
</evidence>
<name>L8HJ35_ACACF</name>
<keyword evidence="1" id="KW-0472">Membrane</keyword>
<keyword evidence="1" id="KW-1133">Transmembrane helix</keyword>